<feature type="non-terminal residue" evidence="2">
    <location>
        <position position="1"/>
    </location>
</feature>
<dbReference type="EMBL" id="BDQX01000425">
    <property type="protein sequence ID" value="GBG11639.1"/>
    <property type="molecule type" value="Genomic_DNA"/>
</dbReference>
<accession>A0A2R5F0X8</accession>
<evidence type="ECO:0000313" key="2">
    <source>
        <dbReference type="EMBL" id="GBG11639.1"/>
    </source>
</evidence>
<protein>
    <submittedName>
        <fullName evidence="2">Uncharacterized protein</fullName>
    </submittedName>
</protein>
<keyword evidence="3" id="KW-1185">Reference proteome</keyword>
<comment type="caution">
    <text evidence="2">The sequence shown here is derived from an EMBL/GenBank/DDBJ whole genome shotgun (WGS) entry which is preliminary data.</text>
</comment>
<sequence length="23" mass="2516">LTGRVTLRRKCNGAKHTTEAMAT</sequence>
<proteinExistence type="predicted"/>
<dbReference type="AlphaFoldDB" id="A0A2R5F0X8"/>
<dbReference type="Proteomes" id="UP000245202">
    <property type="component" value="Unassembled WGS sequence"/>
</dbReference>
<name>A0A2R5F0X8_9BACL</name>
<feature type="region of interest" description="Disordered" evidence="1">
    <location>
        <begin position="1"/>
        <end position="23"/>
    </location>
</feature>
<organism evidence="2 3">
    <name type="scientific">Paenibacillus agaridevorans</name>
    <dbReference type="NCBI Taxonomy" id="171404"/>
    <lineage>
        <taxon>Bacteria</taxon>
        <taxon>Bacillati</taxon>
        <taxon>Bacillota</taxon>
        <taxon>Bacilli</taxon>
        <taxon>Bacillales</taxon>
        <taxon>Paenibacillaceae</taxon>
        <taxon>Paenibacillus</taxon>
    </lineage>
</organism>
<evidence type="ECO:0000313" key="3">
    <source>
        <dbReference type="Proteomes" id="UP000245202"/>
    </source>
</evidence>
<gene>
    <name evidence="2" type="ORF">PAT3040_06472</name>
</gene>
<reference evidence="2 3" key="1">
    <citation type="submission" date="2017-08" db="EMBL/GenBank/DDBJ databases">
        <title>Substantial Increase in Enzyme Production by Combined Drug-Resistance Mutations in Paenibacillus agaridevorans.</title>
        <authorList>
            <person name="Tanaka Y."/>
            <person name="Funane K."/>
            <person name="Hosaka T."/>
            <person name="Shiwa Y."/>
            <person name="Fujita N."/>
            <person name="Miyazaki T."/>
            <person name="Yoshikawa H."/>
            <person name="Murakami K."/>
            <person name="Kasahara K."/>
            <person name="Inaoka T."/>
            <person name="Hiraga Y."/>
            <person name="Ochi K."/>
        </authorList>
    </citation>
    <scope>NUCLEOTIDE SEQUENCE [LARGE SCALE GENOMIC DNA]</scope>
    <source>
        <strain evidence="2 3">T-3040</strain>
    </source>
</reference>
<evidence type="ECO:0000256" key="1">
    <source>
        <dbReference type="SAM" id="MobiDB-lite"/>
    </source>
</evidence>
<feature type="compositionally biased region" description="Basic residues" evidence="1">
    <location>
        <begin position="1"/>
        <end position="13"/>
    </location>
</feature>